<evidence type="ECO:0000256" key="1">
    <source>
        <dbReference type="ARBA" id="ARBA00000085"/>
    </source>
</evidence>
<dbReference type="InterPro" id="IPR036097">
    <property type="entry name" value="HisK_dim/P_sf"/>
</dbReference>
<keyword evidence="11" id="KW-0902">Two-component regulatory system</keyword>
<dbReference type="InterPro" id="IPR001789">
    <property type="entry name" value="Sig_transdc_resp-reg_receiver"/>
</dbReference>
<dbReference type="EC" id="2.7.13.3" evidence="3"/>
<dbReference type="PROSITE" id="PS50113">
    <property type="entry name" value="PAC"/>
    <property type="match status" value="2"/>
</dbReference>
<dbReference type="CDD" id="cd00130">
    <property type="entry name" value="PAS"/>
    <property type="match status" value="3"/>
</dbReference>
<dbReference type="InterPro" id="IPR005467">
    <property type="entry name" value="His_kinase_dom"/>
</dbReference>
<feature type="transmembrane region" description="Helical" evidence="14">
    <location>
        <begin position="98"/>
        <end position="117"/>
    </location>
</feature>
<reference evidence="20" key="1">
    <citation type="submission" date="2017-06" db="EMBL/GenBank/DDBJ databases">
        <authorList>
            <person name="Varghese N."/>
            <person name="Submissions S."/>
        </authorList>
    </citation>
    <scope>NUCLEOTIDE SEQUENCE [LARGE SCALE GENOMIC DNA]</scope>
    <source>
        <strain evidence="20">DSM 137</strain>
    </source>
</reference>
<dbReference type="Gene3D" id="2.10.70.100">
    <property type="match status" value="1"/>
</dbReference>
<dbReference type="NCBIfam" id="TIGR00229">
    <property type="entry name" value="sensory_box"/>
    <property type="match status" value="3"/>
</dbReference>
<dbReference type="InterPro" id="IPR025201">
    <property type="entry name" value="KdpD_TM"/>
</dbReference>
<dbReference type="OrthoDB" id="7326651at2"/>
<dbReference type="InterPro" id="IPR038318">
    <property type="entry name" value="KdpD_sf"/>
</dbReference>
<evidence type="ECO:0000256" key="12">
    <source>
        <dbReference type="ARBA" id="ARBA00023136"/>
    </source>
</evidence>
<dbReference type="SMART" id="SM00388">
    <property type="entry name" value="HisKA"/>
    <property type="match status" value="1"/>
</dbReference>
<protein>
    <recommendedName>
        <fullName evidence="3">histidine kinase</fullName>
        <ecNumber evidence="3">2.7.13.3</ecNumber>
    </recommendedName>
</protein>
<dbReference type="CDD" id="cd00156">
    <property type="entry name" value="REC"/>
    <property type="match status" value="1"/>
</dbReference>
<evidence type="ECO:0000256" key="5">
    <source>
        <dbReference type="ARBA" id="ARBA00022679"/>
    </source>
</evidence>
<comment type="catalytic activity">
    <reaction evidence="1">
        <text>ATP + protein L-histidine = ADP + protein N-phospho-L-histidine.</text>
        <dbReference type="EC" id="2.7.13.3"/>
    </reaction>
</comment>
<keyword evidence="12 14" id="KW-0472">Membrane</keyword>
<evidence type="ECO:0000256" key="14">
    <source>
        <dbReference type="SAM" id="Phobius"/>
    </source>
</evidence>
<dbReference type="InterPro" id="IPR013655">
    <property type="entry name" value="PAS_fold_3"/>
</dbReference>
<dbReference type="Pfam" id="PF13426">
    <property type="entry name" value="PAS_9"/>
    <property type="match status" value="1"/>
</dbReference>
<dbReference type="PANTHER" id="PTHR43304">
    <property type="entry name" value="PHYTOCHROME-LIKE PROTEIN CPH1"/>
    <property type="match status" value="1"/>
</dbReference>
<dbReference type="Pfam" id="PF02518">
    <property type="entry name" value="HATPase_c"/>
    <property type="match status" value="1"/>
</dbReference>
<dbReference type="InterPro" id="IPR000700">
    <property type="entry name" value="PAS-assoc_C"/>
</dbReference>
<organism evidence="19 20">
    <name type="scientific">Rhodoblastus acidophilus</name>
    <name type="common">Rhodopseudomonas acidophila</name>
    <dbReference type="NCBI Taxonomy" id="1074"/>
    <lineage>
        <taxon>Bacteria</taxon>
        <taxon>Pseudomonadati</taxon>
        <taxon>Pseudomonadota</taxon>
        <taxon>Alphaproteobacteria</taxon>
        <taxon>Hyphomicrobiales</taxon>
        <taxon>Rhodoblastaceae</taxon>
        <taxon>Rhodoblastus</taxon>
    </lineage>
</organism>
<dbReference type="Pfam" id="PF08447">
    <property type="entry name" value="PAS_3"/>
    <property type="match status" value="1"/>
</dbReference>
<feature type="domain" description="Histidine kinase" evidence="15">
    <location>
        <begin position="692"/>
        <end position="906"/>
    </location>
</feature>
<dbReference type="PROSITE" id="PS50112">
    <property type="entry name" value="PAS"/>
    <property type="match status" value="2"/>
</dbReference>
<dbReference type="SUPFAM" id="SSF47384">
    <property type="entry name" value="Homodimeric domain of signal transducing histidine kinase"/>
    <property type="match status" value="1"/>
</dbReference>
<keyword evidence="7" id="KW-0547">Nucleotide-binding</keyword>
<dbReference type="InterPro" id="IPR052162">
    <property type="entry name" value="Sensor_kinase/Photoreceptor"/>
</dbReference>
<evidence type="ECO:0000256" key="2">
    <source>
        <dbReference type="ARBA" id="ARBA00004141"/>
    </source>
</evidence>
<dbReference type="CDD" id="cd00082">
    <property type="entry name" value="HisKA"/>
    <property type="match status" value="1"/>
</dbReference>
<dbReference type="Pfam" id="PF00512">
    <property type="entry name" value="HisKA"/>
    <property type="match status" value="1"/>
</dbReference>
<evidence type="ECO:0000259" key="17">
    <source>
        <dbReference type="PROSITE" id="PS50112"/>
    </source>
</evidence>
<dbReference type="InterPro" id="IPR013656">
    <property type="entry name" value="PAS_4"/>
</dbReference>
<dbReference type="Gene3D" id="1.20.120.620">
    <property type="entry name" value="Backbone structure of the membrane domain of e. Coli histidine kinase receptor kdpd"/>
    <property type="match status" value="1"/>
</dbReference>
<evidence type="ECO:0000256" key="7">
    <source>
        <dbReference type="ARBA" id="ARBA00022741"/>
    </source>
</evidence>
<dbReference type="Gene3D" id="3.40.50.2300">
    <property type="match status" value="1"/>
</dbReference>
<dbReference type="InterPro" id="IPR000014">
    <property type="entry name" value="PAS"/>
</dbReference>
<dbReference type="Pfam" id="PF00072">
    <property type="entry name" value="Response_reg"/>
    <property type="match status" value="1"/>
</dbReference>
<dbReference type="PANTHER" id="PTHR43304:SF1">
    <property type="entry name" value="PAC DOMAIN-CONTAINING PROTEIN"/>
    <property type="match status" value="1"/>
</dbReference>
<dbReference type="PROSITE" id="PS50110">
    <property type="entry name" value="RESPONSE_REGULATORY"/>
    <property type="match status" value="1"/>
</dbReference>
<dbReference type="GO" id="GO:0016020">
    <property type="term" value="C:membrane"/>
    <property type="evidence" value="ECO:0007669"/>
    <property type="project" value="UniProtKB-SubCell"/>
</dbReference>
<evidence type="ECO:0000256" key="8">
    <source>
        <dbReference type="ARBA" id="ARBA00022777"/>
    </source>
</evidence>
<feature type="modified residue" description="4-aspartylphosphate" evidence="13">
    <location>
        <position position="975"/>
    </location>
</feature>
<dbReference type="InterPro" id="IPR004358">
    <property type="entry name" value="Sig_transdc_His_kin-like_C"/>
</dbReference>
<keyword evidence="5" id="KW-0808">Transferase</keyword>
<evidence type="ECO:0000256" key="11">
    <source>
        <dbReference type="ARBA" id="ARBA00023012"/>
    </source>
</evidence>
<evidence type="ECO:0000313" key="20">
    <source>
        <dbReference type="Proteomes" id="UP000198418"/>
    </source>
</evidence>
<evidence type="ECO:0000259" key="16">
    <source>
        <dbReference type="PROSITE" id="PS50110"/>
    </source>
</evidence>
<name>A0A212Q2F9_RHOAC</name>
<keyword evidence="10 14" id="KW-1133">Transmembrane helix</keyword>
<dbReference type="GO" id="GO:0005524">
    <property type="term" value="F:ATP binding"/>
    <property type="evidence" value="ECO:0007669"/>
    <property type="project" value="UniProtKB-KW"/>
</dbReference>
<evidence type="ECO:0000256" key="6">
    <source>
        <dbReference type="ARBA" id="ARBA00022692"/>
    </source>
</evidence>
<evidence type="ECO:0000256" key="10">
    <source>
        <dbReference type="ARBA" id="ARBA00022989"/>
    </source>
</evidence>
<dbReference type="SMART" id="SM00387">
    <property type="entry name" value="HATPase_c"/>
    <property type="match status" value="1"/>
</dbReference>
<dbReference type="SMART" id="SM00091">
    <property type="entry name" value="PAS"/>
    <property type="match status" value="3"/>
</dbReference>
<proteinExistence type="predicted"/>
<dbReference type="EMBL" id="FYDG01000001">
    <property type="protein sequence ID" value="SNB53486.1"/>
    <property type="molecule type" value="Genomic_DNA"/>
</dbReference>
<dbReference type="PROSITE" id="PS50109">
    <property type="entry name" value="HIS_KIN"/>
    <property type="match status" value="1"/>
</dbReference>
<dbReference type="InterPro" id="IPR011006">
    <property type="entry name" value="CheY-like_superfamily"/>
</dbReference>
<keyword evidence="20" id="KW-1185">Reference proteome</keyword>
<keyword evidence="8" id="KW-0418">Kinase</keyword>
<dbReference type="InterPro" id="IPR001610">
    <property type="entry name" value="PAC"/>
</dbReference>
<dbReference type="RefSeq" id="WP_088518827.1">
    <property type="nucleotide sequence ID" value="NZ_FYDG01000001.1"/>
</dbReference>
<feature type="domain" description="Response regulatory" evidence="16">
    <location>
        <begin position="924"/>
        <end position="1041"/>
    </location>
</feature>
<comment type="subcellular location">
    <subcellularLocation>
        <location evidence="2">Membrane</location>
        <topology evidence="2">Multi-pass membrane protein</topology>
    </subcellularLocation>
</comment>
<dbReference type="InterPro" id="IPR035965">
    <property type="entry name" value="PAS-like_dom_sf"/>
</dbReference>
<accession>A0A212Q2F9</accession>
<feature type="transmembrane region" description="Helical" evidence="14">
    <location>
        <begin position="28"/>
        <end position="51"/>
    </location>
</feature>
<evidence type="ECO:0000256" key="3">
    <source>
        <dbReference type="ARBA" id="ARBA00012438"/>
    </source>
</evidence>
<gene>
    <name evidence="19" type="ORF">SAMN06265338_101338</name>
</gene>
<evidence type="ECO:0000313" key="19">
    <source>
        <dbReference type="EMBL" id="SNB53486.1"/>
    </source>
</evidence>
<dbReference type="SMART" id="SM00086">
    <property type="entry name" value="PAC"/>
    <property type="match status" value="2"/>
</dbReference>
<dbReference type="AlphaFoldDB" id="A0A212Q2F9"/>
<keyword evidence="9" id="KW-0067">ATP-binding</keyword>
<evidence type="ECO:0000256" key="9">
    <source>
        <dbReference type="ARBA" id="ARBA00022840"/>
    </source>
</evidence>
<sequence>MSLSETAPSLQPSPCFEPEIGPRRYDMAVALVLAAAVLRLILSALGMPFVFVTFYPAVMLAALSGGMLAGLLATILSVAIAGAFWIEPVGALIAPPPFNGLGVAIFVVNGFLVSWGAEKVQQSQLKRRRVEDVRRVELERLVAERTLELSKQIVEREAAEARMQLALEATESGIWEWTLATGRNVWSDNVWGLFDLEATGREASYELWEQSVHPDDRARVAQLIGAEAAAGREFETSWRVNTPAGAPERWLLSRGRPLMGAGGKPERYIGIVLDITERKRAVDVAERKRAEAALRESEERFQALFETMPDGCAYGRMVYDETGQPVDFIPLAANSAFDRQSGVDSVVGKRVTQALPQMREALPRLIETFGRVARSGRPERFTIEFKPTARWLNISVCCPGPDHFVAIFDDITERKQAEDALQSSEKRLKAFLDNSALVAWLKDENGRYVFMSENFRRHAGLRLEDALDKTDFDLFPPAVAEACKASDLAALAAEAPIESLEAMPKADGSLGWWLNNKFTYLDSSGRRYVGGLGVDIAARVEAEAALRKSEQRLQRFYNSGLLGLFYWNRNGLVVDANDKFLEMTGYQRGDLAAGRIDWRRMVPPEFENLNEQSYAELMALGANSAPFEQEYVRKDGSRLPVLIAAAMLDESRYDGVSFVVDITERRQAQEALVLAKAEAERANIAKSKFLAAASHDLRQPLQSLTALLRVIEVQIANRQAPNRAMEKAQDAVNSLNGLLRGILDIARLDAGVVEPVKTSVDLREMLTRLADEYGARAAETGLALRFAPRALRIHTDPTLLERIVRNLIENALRYTRSGGVLIGLRRRGAHVRLDVIDTGVGIPADKQGEIFQEFHQLNNPGRDASRGLGLGLAIVARLARLLDVEVAVSSRLGRGTRFSLLLPLERTTPAAVEARRAVVGPGGRILVIDDDEAVREAHEILLQCMGYEVRSADTGERALALAEREQWRFDAILADYRLGAGLTGTETATEISRRAGFAIPTVILTGDTAVEPILEVAATDFVMLHKPADPDELLEILASLSSGQARSGHRARSPCRALS</sequence>
<evidence type="ECO:0000259" key="15">
    <source>
        <dbReference type="PROSITE" id="PS50109"/>
    </source>
</evidence>
<feature type="domain" description="PAS" evidence="17">
    <location>
        <begin position="549"/>
        <end position="591"/>
    </location>
</feature>
<feature type="transmembrane region" description="Helical" evidence="14">
    <location>
        <begin position="57"/>
        <end position="86"/>
    </location>
</feature>
<dbReference type="InterPro" id="IPR003594">
    <property type="entry name" value="HATPase_dom"/>
</dbReference>
<dbReference type="InterPro" id="IPR036890">
    <property type="entry name" value="HATPase_C_sf"/>
</dbReference>
<dbReference type="Gene3D" id="3.30.450.20">
    <property type="entry name" value="PAS domain"/>
    <property type="match status" value="4"/>
</dbReference>
<dbReference type="GO" id="GO:0000155">
    <property type="term" value="F:phosphorelay sensor kinase activity"/>
    <property type="evidence" value="ECO:0007669"/>
    <property type="project" value="InterPro"/>
</dbReference>
<feature type="domain" description="PAS" evidence="17">
    <location>
        <begin position="424"/>
        <end position="477"/>
    </location>
</feature>
<dbReference type="InterPro" id="IPR003661">
    <property type="entry name" value="HisK_dim/P_dom"/>
</dbReference>
<evidence type="ECO:0000256" key="13">
    <source>
        <dbReference type="PROSITE-ProRule" id="PRU00169"/>
    </source>
</evidence>
<evidence type="ECO:0000259" key="18">
    <source>
        <dbReference type="PROSITE" id="PS50113"/>
    </source>
</evidence>
<dbReference type="Pfam" id="PF08448">
    <property type="entry name" value="PAS_4"/>
    <property type="match status" value="1"/>
</dbReference>
<feature type="domain" description="PAC" evidence="18">
    <location>
        <begin position="234"/>
        <end position="287"/>
    </location>
</feature>
<dbReference type="Pfam" id="PF13493">
    <property type="entry name" value="DUF4118"/>
    <property type="match status" value="1"/>
</dbReference>
<dbReference type="SUPFAM" id="SSF52172">
    <property type="entry name" value="CheY-like"/>
    <property type="match status" value="1"/>
</dbReference>
<evidence type="ECO:0000256" key="4">
    <source>
        <dbReference type="ARBA" id="ARBA00022553"/>
    </source>
</evidence>
<dbReference type="FunFam" id="3.30.565.10:FF:000049">
    <property type="entry name" value="Two-component sensor histidine kinase"/>
    <property type="match status" value="1"/>
</dbReference>
<dbReference type="Gene3D" id="3.30.565.10">
    <property type="entry name" value="Histidine kinase-like ATPase, C-terminal domain"/>
    <property type="match status" value="1"/>
</dbReference>
<keyword evidence="4 13" id="KW-0597">Phosphoprotein</keyword>
<dbReference type="SUPFAM" id="SSF55874">
    <property type="entry name" value="ATPase domain of HSP90 chaperone/DNA topoisomerase II/histidine kinase"/>
    <property type="match status" value="1"/>
</dbReference>
<keyword evidence="6 14" id="KW-0812">Transmembrane</keyword>
<dbReference type="SMART" id="SM00448">
    <property type="entry name" value="REC"/>
    <property type="match status" value="1"/>
</dbReference>
<dbReference type="Proteomes" id="UP000198418">
    <property type="component" value="Unassembled WGS sequence"/>
</dbReference>
<feature type="domain" description="PAC" evidence="18">
    <location>
        <begin position="625"/>
        <end position="674"/>
    </location>
</feature>
<dbReference type="SUPFAM" id="SSF55785">
    <property type="entry name" value="PYP-like sensor domain (PAS domain)"/>
    <property type="match status" value="4"/>
</dbReference>
<dbReference type="PRINTS" id="PR00344">
    <property type="entry name" value="BCTRLSENSOR"/>
</dbReference>
<dbReference type="Gene3D" id="1.10.287.130">
    <property type="match status" value="1"/>
</dbReference>